<reference evidence="2 3" key="1">
    <citation type="submission" date="2021-02" db="EMBL/GenBank/DDBJ databases">
        <authorList>
            <person name="Han P."/>
        </authorList>
    </citation>
    <scope>NUCLEOTIDE SEQUENCE [LARGE SCALE GENOMIC DNA]</scope>
    <source>
        <strain evidence="2">Candidatus Nitrospira sp. ZN2</strain>
    </source>
</reference>
<evidence type="ECO:0000256" key="1">
    <source>
        <dbReference type="SAM" id="MobiDB-lite"/>
    </source>
</evidence>
<evidence type="ECO:0000313" key="2">
    <source>
        <dbReference type="EMBL" id="CAE6729276.1"/>
    </source>
</evidence>
<sequence length="39" mass="4581">MPRGREKDRKVRKKHRKNVARVKALAKTRRAAAKKVKRG</sequence>
<organism evidence="2 3">
    <name type="scientific">Nitrospira defluvii</name>
    <dbReference type="NCBI Taxonomy" id="330214"/>
    <lineage>
        <taxon>Bacteria</taxon>
        <taxon>Pseudomonadati</taxon>
        <taxon>Nitrospirota</taxon>
        <taxon>Nitrospiria</taxon>
        <taxon>Nitrospirales</taxon>
        <taxon>Nitrospiraceae</taxon>
        <taxon>Nitrospira</taxon>
    </lineage>
</organism>
<feature type="compositionally biased region" description="Basic residues" evidence="1">
    <location>
        <begin position="10"/>
        <end position="39"/>
    </location>
</feature>
<keyword evidence="3" id="KW-1185">Reference proteome</keyword>
<dbReference type="Proteomes" id="UP000675880">
    <property type="component" value="Unassembled WGS sequence"/>
</dbReference>
<proteinExistence type="predicted"/>
<evidence type="ECO:0000313" key="3">
    <source>
        <dbReference type="Proteomes" id="UP000675880"/>
    </source>
</evidence>
<protein>
    <submittedName>
        <fullName evidence="2">Uncharacterized protein</fullName>
    </submittedName>
</protein>
<accession>A0ABM8R2F5</accession>
<comment type="caution">
    <text evidence="2">The sequence shown here is derived from an EMBL/GenBank/DDBJ whole genome shotgun (WGS) entry which is preliminary data.</text>
</comment>
<gene>
    <name evidence="2" type="ORF">NSPZN2_100271</name>
</gene>
<feature type="region of interest" description="Disordered" evidence="1">
    <location>
        <begin position="1"/>
        <end position="39"/>
    </location>
</feature>
<dbReference type="EMBL" id="CAJNBJ010000002">
    <property type="protein sequence ID" value="CAE6729276.1"/>
    <property type="molecule type" value="Genomic_DNA"/>
</dbReference>
<name>A0ABM8R2F5_9BACT</name>